<dbReference type="Gene3D" id="1.10.3730.20">
    <property type="match status" value="1"/>
</dbReference>
<gene>
    <name evidence="9" type="ORF">CFN78_22320</name>
</gene>
<evidence type="ECO:0000256" key="3">
    <source>
        <dbReference type="ARBA" id="ARBA00022475"/>
    </source>
</evidence>
<keyword evidence="6 8" id="KW-0472">Membrane</keyword>
<evidence type="ECO:0000256" key="5">
    <source>
        <dbReference type="ARBA" id="ARBA00022989"/>
    </source>
</evidence>
<comment type="caution">
    <text evidence="9">The sequence shown here is derived from an EMBL/GenBank/DDBJ whole genome shotgun (WGS) entry which is preliminary data.</text>
</comment>
<dbReference type="Pfam" id="PF00893">
    <property type="entry name" value="Multi_Drug_Res"/>
    <property type="match status" value="1"/>
</dbReference>
<evidence type="ECO:0000256" key="1">
    <source>
        <dbReference type="ARBA" id="ARBA00004651"/>
    </source>
</evidence>
<keyword evidence="4 7" id="KW-0812">Transmembrane</keyword>
<evidence type="ECO:0000256" key="7">
    <source>
        <dbReference type="RuleBase" id="RU003942"/>
    </source>
</evidence>
<dbReference type="GO" id="GO:0005886">
    <property type="term" value="C:plasma membrane"/>
    <property type="evidence" value="ECO:0007669"/>
    <property type="project" value="UniProtKB-SubCell"/>
</dbReference>
<keyword evidence="2" id="KW-0813">Transport</keyword>
<evidence type="ECO:0000256" key="6">
    <source>
        <dbReference type="ARBA" id="ARBA00023136"/>
    </source>
</evidence>
<dbReference type="EMBL" id="NKYE01000016">
    <property type="protein sequence ID" value="OZM70901.1"/>
    <property type="molecule type" value="Genomic_DNA"/>
</dbReference>
<dbReference type="InterPro" id="IPR045324">
    <property type="entry name" value="Small_multidrug_res"/>
</dbReference>
<comment type="subcellular location">
    <subcellularLocation>
        <location evidence="1 7">Cell membrane</location>
        <topology evidence="1 7">Multi-pass membrane protein</topology>
    </subcellularLocation>
</comment>
<keyword evidence="5 8" id="KW-1133">Transmembrane helix</keyword>
<dbReference type="RefSeq" id="WP_094864839.1">
    <property type="nucleotide sequence ID" value="NZ_NKYE01000016.1"/>
</dbReference>
<dbReference type="InterPro" id="IPR037185">
    <property type="entry name" value="EmrE-like"/>
</dbReference>
<sequence>MAWVILILSGVLETVWAAALAASKGFSKLQPSLLFLVALVLSMGGLAYAMRSIPIGTGYAIWVGIGAIGTAIYGMAALGDPVTAGRITCLVLIVAGVAGLKVLT</sequence>
<dbReference type="Proteomes" id="UP000242444">
    <property type="component" value="Unassembled WGS sequence"/>
</dbReference>
<name>A0A263CXS4_9PSEU</name>
<feature type="transmembrane region" description="Helical" evidence="8">
    <location>
        <begin position="84"/>
        <end position="103"/>
    </location>
</feature>
<feature type="transmembrane region" description="Helical" evidence="8">
    <location>
        <begin position="59"/>
        <end position="78"/>
    </location>
</feature>
<dbReference type="FunFam" id="1.10.3730.20:FF:000001">
    <property type="entry name" value="Quaternary ammonium compound resistance transporter SugE"/>
    <property type="match status" value="1"/>
</dbReference>
<dbReference type="InterPro" id="IPR000390">
    <property type="entry name" value="Small_drug/metabolite_transptr"/>
</dbReference>
<keyword evidence="3" id="KW-1003">Cell membrane</keyword>
<dbReference type="InParanoid" id="A0A263CXS4"/>
<dbReference type="PANTHER" id="PTHR30561">
    <property type="entry name" value="SMR FAMILY PROTON-DEPENDENT DRUG EFFLUX TRANSPORTER SUGE"/>
    <property type="match status" value="1"/>
</dbReference>
<comment type="similarity">
    <text evidence="7">Belongs to the drug/metabolite transporter (DMT) superfamily. Small multidrug resistance (SMR) (TC 2.A.7.1) family.</text>
</comment>
<dbReference type="SUPFAM" id="SSF103481">
    <property type="entry name" value="Multidrug resistance efflux transporter EmrE"/>
    <property type="match status" value="1"/>
</dbReference>
<dbReference type="PANTHER" id="PTHR30561:SF0">
    <property type="entry name" value="GUANIDINIUM EXPORTER"/>
    <property type="match status" value="1"/>
</dbReference>
<keyword evidence="10" id="KW-1185">Reference proteome</keyword>
<evidence type="ECO:0000313" key="9">
    <source>
        <dbReference type="EMBL" id="OZM70901.1"/>
    </source>
</evidence>
<feature type="transmembrane region" description="Helical" evidence="8">
    <location>
        <begin position="33"/>
        <end position="50"/>
    </location>
</feature>
<reference evidence="9 10" key="1">
    <citation type="submission" date="2017-07" db="EMBL/GenBank/DDBJ databases">
        <title>Amycolatopsis antarcticus sp. nov., isolated from the surface of an Antarcticus brown macroalga.</title>
        <authorList>
            <person name="Wang J."/>
            <person name="Leiva S."/>
            <person name="Huang J."/>
            <person name="Huang Y."/>
        </authorList>
    </citation>
    <scope>NUCLEOTIDE SEQUENCE [LARGE SCALE GENOMIC DNA]</scope>
    <source>
        <strain evidence="9 10">AU-G6</strain>
    </source>
</reference>
<organism evidence="9 10">
    <name type="scientific">Amycolatopsis antarctica</name>
    <dbReference type="NCBI Taxonomy" id="1854586"/>
    <lineage>
        <taxon>Bacteria</taxon>
        <taxon>Bacillati</taxon>
        <taxon>Actinomycetota</taxon>
        <taxon>Actinomycetes</taxon>
        <taxon>Pseudonocardiales</taxon>
        <taxon>Pseudonocardiaceae</taxon>
        <taxon>Amycolatopsis</taxon>
    </lineage>
</organism>
<evidence type="ECO:0000313" key="10">
    <source>
        <dbReference type="Proteomes" id="UP000242444"/>
    </source>
</evidence>
<protein>
    <submittedName>
        <fullName evidence="9">Ligand-binding protein SH3</fullName>
    </submittedName>
</protein>
<evidence type="ECO:0000256" key="2">
    <source>
        <dbReference type="ARBA" id="ARBA00022448"/>
    </source>
</evidence>
<evidence type="ECO:0000256" key="4">
    <source>
        <dbReference type="ARBA" id="ARBA00022692"/>
    </source>
</evidence>
<accession>A0A263CXS4</accession>
<dbReference type="OrthoDB" id="21828at2"/>
<proteinExistence type="inferred from homology"/>
<dbReference type="GO" id="GO:0022857">
    <property type="term" value="F:transmembrane transporter activity"/>
    <property type="evidence" value="ECO:0007669"/>
    <property type="project" value="InterPro"/>
</dbReference>
<dbReference type="AlphaFoldDB" id="A0A263CXS4"/>
<evidence type="ECO:0000256" key="8">
    <source>
        <dbReference type="SAM" id="Phobius"/>
    </source>
</evidence>